<dbReference type="Proteomes" id="UP000676565">
    <property type="component" value="Unassembled WGS sequence"/>
</dbReference>
<dbReference type="InterPro" id="IPR002372">
    <property type="entry name" value="PQQ_rpt_dom"/>
</dbReference>
<accession>A0ABS5BZI5</accession>
<dbReference type="SUPFAM" id="SSF50998">
    <property type="entry name" value="Quinoprotein alcohol dehydrogenase-like"/>
    <property type="match status" value="1"/>
</dbReference>
<reference evidence="3 4" key="1">
    <citation type="submission" date="2021-04" db="EMBL/GenBank/DDBJ databases">
        <authorList>
            <person name="Ivanova A."/>
        </authorList>
    </citation>
    <scope>NUCLEOTIDE SEQUENCE [LARGE SCALE GENOMIC DNA]</scope>
    <source>
        <strain evidence="3 4">G18</strain>
    </source>
</reference>
<dbReference type="InterPro" id="IPR011047">
    <property type="entry name" value="Quinoprotein_ADH-like_sf"/>
</dbReference>
<evidence type="ECO:0000259" key="2">
    <source>
        <dbReference type="Pfam" id="PF13360"/>
    </source>
</evidence>
<feature type="signal peptide" evidence="1">
    <location>
        <begin position="1"/>
        <end position="21"/>
    </location>
</feature>
<proteinExistence type="predicted"/>
<dbReference type="PANTHER" id="PTHR34512:SF30">
    <property type="entry name" value="OUTER MEMBRANE PROTEIN ASSEMBLY FACTOR BAMB"/>
    <property type="match status" value="1"/>
</dbReference>
<evidence type="ECO:0000313" key="3">
    <source>
        <dbReference type="EMBL" id="MBP3959140.1"/>
    </source>
</evidence>
<sequence>MTLRLVVSLCALCALCGESFSADPGPWATYRGNPQRTGNTDGAAGPEKPAILWSVKSTDHFIASPVPVKDAVYIAGIGAFNRPSASLFPFAGKNPPAATWVKSAPYLKLASVSSPAVAGDYLLFGDGIHQDSGGVLHCVNATTSQPLWQLVLPGDLIHLEGAPVVAGGKVFIGGGAAGALCVEMDKATLDGKEYDLATVAKMQDAKWKELTAKYEEAKAKKDDFAIPPDDSQLLKFAPKKVWQKGEKKWHVDAPVNFASDKLLVPTAYLDKEKVGERALYALNATTGDTVWRTELKYNPWGGATVAGDLVIVPESSVGYYYKELKGAKGALTALDLKTGDQKWRKEIPTGGVLGCASVSDGLAVCTATDGKVRAYKVADGERAWLYDAKMPFFAPPAVAGGVVYAADLGGTVHAIDLKTGNAKWTLSLAKETGAPGMVYGGVTVHGGKLVVATCNLDGPFANKETVLVCIGTK</sequence>
<dbReference type="PANTHER" id="PTHR34512">
    <property type="entry name" value="CELL SURFACE PROTEIN"/>
    <property type="match status" value="1"/>
</dbReference>
<evidence type="ECO:0000256" key="1">
    <source>
        <dbReference type="SAM" id="SignalP"/>
    </source>
</evidence>
<dbReference type="Gene3D" id="2.40.10.480">
    <property type="match status" value="1"/>
</dbReference>
<feature type="domain" description="Pyrrolo-quinoline quinone repeat" evidence="2">
    <location>
        <begin position="50"/>
        <end position="186"/>
    </location>
</feature>
<keyword evidence="4" id="KW-1185">Reference proteome</keyword>
<dbReference type="Pfam" id="PF13360">
    <property type="entry name" value="PQQ_2"/>
    <property type="match status" value="2"/>
</dbReference>
<name>A0ABS5BZI5_9BACT</name>
<gene>
    <name evidence="3" type="ORF">J8F10_28175</name>
</gene>
<protein>
    <submittedName>
        <fullName evidence="3">PQQ-binding-like beta-propeller repeat protein</fullName>
    </submittedName>
</protein>
<organism evidence="3 4">
    <name type="scientific">Gemmata palustris</name>
    <dbReference type="NCBI Taxonomy" id="2822762"/>
    <lineage>
        <taxon>Bacteria</taxon>
        <taxon>Pseudomonadati</taxon>
        <taxon>Planctomycetota</taxon>
        <taxon>Planctomycetia</taxon>
        <taxon>Gemmatales</taxon>
        <taxon>Gemmataceae</taxon>
        <taxon>Gemmata</taxon>
    </lineage>
</organism>
<keyword evidence="1" id="KW-0732">Signal</keyword>
<dbReference type="EMBL" id="JAGKQQ010000001">
    <property type="protein sequence ID" value="MBP3959140.1"/>
    <property type="molecule type" value="Genomic_DNA"/>
</dbReference>
<dbReference type="Gene3D" id="2.130.10.10">
    <property type="entry name" value="YVTN repeat-like/Quinoprotein amine dehydrogenase"/>
    <property type="match status" value="1"/>
</dbReference>
<dbReference type="RefSeq" id="WP_210659683.1">
    <property type="nucleotide sequence ID" value="NZ_JAGKQQ010000001.1"/>
</dbReference>
<dbReference type="InterPro" id="IPR018391">
    <property type="entry name" value="PQQ_b-propeller_rpt"/>
</dbReference>
<dbReference type="InterPro" id="IPR015943">
    <property type="entry name" value="WD40/YVTN_repeat-like_dom_sf"/>
</dbReference>
<comment type="caution">
    <text evidence="3">The sequence shown here is derived from an EMBL/GenBank/DDBJ whole genome shotgun (WGS) entry which is preliminary data.</text>
</comment>
<dbReference type="SMART" id="SM00564">
    <property type="entry name" value="PQQ"/>
    <property type="match status" value="4"/>
</dbReference>
<feature type="domain" description="Pyrrolo-quinoline quinone repeat" evidence="2">
    <location>
        <begin position="328"/>
        <end position="453"/>
    </location>
</feature>
<evidence type="ECO:0000313" key="4">
    <source>
        <dbReference type="Proteomes" id="UP000676565"/>
    </source>
</evidence>
<feature type="chain" id="PRO_5047172714" evidence="1">
    <location>
        <begin position="22"/>
        <end position="473"/>
    </location>
</feature>